<sequence>MIVSDLLVEKDKHVESRNSNPVEGAEPRQHLEKGYSASGSLSSVTRADFG</sequence>
<dbReference type="GeneID" id="25915915"/>
<reference evidence="2 3" key="1">
    <citation type="submission" date="2011-02" db="EMBL/GenBank/DDBJ databases">
        <title>The Genome Sequence of Sphaeroforma arctica JP610.</title>
        <authorList>
            <consortium name="The Broad Institute Genome Sequencing Platform"/>
            <person name="Russ C."/>
            <person name="Cuomo C."/>
            <person name="Young S.K."/>
            <person name="Zeng Q."/>
            <person name="Gargeya S."/>
            <person name="Alvarado L."/>
            <person name="Berlin A."/>
            <person name="Chapman S.B."/>
            <person name="Chen Z."/>
            <person name="Freedman E."/>
            <person name="Gellesch M."/>
            <person name="Goldberg J."/>
            <person name="Griggs A."/>
            <person name="Gujja S."/>
            <person name="Heilman E."/>
            <person name="Heiman D."/>
            <person name="Howarth C."/>
            <person name="Mehta T."/>
            <person name="Neiman D."/>
            <person name="Pearson M."/>
            <person name="Roberts A."/>
            <person name="Saif S."/>
            <person name="Shea T."/>
            <person name="Shenoy N."/>
            <person name="Sisk P."/>
            <person name="Stolte C."/>
            <person name="Sykes S."/>
            <person name="White J."/>
            <person name="Yandava C."/>
            <person name="Burger G."/>
            <person name="Gray M.W."/>
            <person name="Holland P.W.H."/>
            <person name="King N."/>
            <person name="Lang F.B.F."/>
            <person name="Roger A.J."/>
            <person name="Ruiz-Trillo I."/>
            <person name="Haas B."/>
            <person name="Nusbaum C."/>
            <person name="Birren B."/>
        </authorList>
    </citation>
    <scope>NUCLEOTIDE SEQUENCE [LARGE SCALE GENOMIC DNA]</scope>
    <source>
        <strain evidence="2 3">JP610</strain>
    </source>
</reference>
<gene>
    <name evidence="2" type="ORF">SARC_15411</name>
</gene>
<feature type="compositionally biased region" description="Polar residues" evidence="1">
    <location>
        <begin position="37"/>
        <end position="50"/>
    </location>
</feature>
<evidence type="ECO:0000313" key="3">
    <source>
        <dbReference type="Proteomes" id="UP000054560"/>
    </source>
</evidence>
<evidence type="ECO:0000256" key="1">
    <source>
        <dbReference type="SAM" id="MobiDB-lite"/>
    </source>
</evidence>
<dbReference type="Proteomes" id="UP000054560">
    <property type="component" value="Unassembled WGS sequence"/>
</dbReference>
<protein>
    <submittedName>
        <fullName evidence="2">Uncharacterized protein</fullName>
    </submittedName>
</protein>
<feature type="region of interest" description="Disordered" evidence="1">
    <location>
        <begin position="1"/>
        <end position="50"/>
    </location>
</feature>
<dbReference type="AlphaFoldDB" id="A0A0L0F630"/>
<dbReference type="RefSeq" id="XP_014145943.1">
    <property type="nucleotide sequence ID" value="XM_014290468.1"/>
</dbReference>
<feature type="non-terminal residue" evidence="2">
    <location>
        <position position="50"/>
    </location>
</feature>
<proteinExistence type="predicted"/>
<evidence type="ECO:0000313" key="2">
    <source>
        <dbReference type="EMBL" id="KNC72041.1"/>
    </source>
</evidence>
<organism evidence="2 3">
    <name type="scientific">Sphaeroforma arctica JP610</name>
    <dbReference type="NCBI Taxonomy" id="667725"/>
    <lineage>
        <taxon>Eukaryota</taxon>
        <taxon>Ichthyosporea</taxon>
        <taxon>Ichthyophonida</taxon>
        <taxon>Sphaeroforma</taxon>
    </lineage>
</organism>
<feature type="compositionally biased region" description="Basic and acidic residues" evidence="1">
    <location>
        <begin position="7"/>
        <end position="16"/>
    </location>
</feature>
<dbReference type="EMBL" id="KQ247674">
    <property type="protein sequence ID" value="KNC72041.1"/>
    <property type="molecule type" value="Genomic_DNA"/>
</dbReference>
<name>A0A0L0F630_9EUKA</name>
<keyword evidence="3" id="KW-1185">Reference proteome</keyword>
<accession>A0A0L0F630</accession>